<gene>
    <name evidence="11" type="primary">OTOG</name>
</gene>
<evidence type="ECO:0000256" key="7">
    <source>
        <dbReference type="SAM" id="MobiDB-lite"/>
    </source>
</evidence>
<comment type="caution">
    <text evidence="6">Lacks conserved residue(s) required for the propagation of feature annotation.</text>
</comment>
<dbReference type="Pfam" id="PF25962">
    <property type="entry name" value="TIL_OTOGL_Mucin"/>
    <property type="match status" value="1"/>
</dbReference>
<reference evidence="11" key="2">
    <citation type="submission" date="2025-08" db="UniProtKB">
        <authorList>
            <consortium name="Ensembl"/>
        </authorList>
    </citation>
    <scope>IDENTIFICATION</scope>
</reference>
<dbReference type="CDD" id="cd19941">
    <property type="entry name" value="TIL"/>
    <property type="match status" value="2"/>
</dbReference>
<organism evidence="11 12">
    <name type="scientific">Strigops habroptila</name>
    <name type="common">Kakapo</name>
    <dbReference type="NCBI Taxonomy" id="2489341"/>
    <lineage>
        <taxon>Eukaryota</taxon>
        <taxon>Metazoa</taxon>
        <taxon>Chordata</taxon>
        <taxon>Craniata</taxon>
        <taxon>Vertebrata</taxon>
        <taxon>Euteleostomi</taxon>
        <taxon>Archelosauria</taxon>
        <taxon>Archosauria</taxon>
        <taxon>Dinosauria</taxon>
        <taxon>Saurischia</taxon>
        <taxon>Theropoda</taxon>
        <taxon>Coelurosauria</taxon>
        <taxon>Aves</taxon>
        <taxon>Neognathae</taxon>
        <taxon>Neoaves</taxon>
        <taxon>Telluraves</taxon>
        <taxon>Australaves</taxon>
        <taxon>Psittaciformes</taxon>
        <taxon>Psittacidae</taxon>
        <taxon>Strigops</taxon>
    </lineage>
</organism>
<comment type="similarity">
    <text evidence="5">Belongs to the otogelin family.</text>
</comment>
<evidence type="ECO:0000313" key="12">
    <source>
        <dbReference type="Proteomes" id="UP000472266"/>
    </source>
</evidence>
<dbReference type="Ensembl" id="ENSSHBT00005005633.1">
    <property type="protein sequence ID" value="ENSSHBP00005004626.1"/>
    <property type="gene ID" value="ENSSHBG00005004083.1"/>
</dbReference>
<dbReference type="PANTHER" id="PTHR11339">
    <property type="entry name" value="EXTRACELLULAR MATRIX GLYCOPROTEIN RELATED"/>
    <property type="match status" value="1"/>
</dbReference>
<keyword evidence="8" id="KW-0732">Signal</keyword>
<dbReference type="Pfam" id="PF25961">
    <property type="entry name" value="OTOGL_N"/>
    <property type="match status" value="1"/>
</dbReference>
<dbReference type="InterPro" id="IPR001846">
    <property type="entry name" value="VWF_type-D"/>
</dbReference>
<dbReference type="InParanoid" id="A0A672TT31"/>
<dbReference type="Pfam" id="PF05270">
    <property type="entry name" value="AbfB"/>
    <property type="match status" value="1"/>
</dbReference>
<evidence type="ECO:0000256" key="6">
    <source>
        <dbReference type="PROSITE-ProRule" id="PRU00039"/>
    </source>
</evidence>
<feature type="domain" description="VWFD" evidence="10">
    <location>
        <begin position="1988"/>
        <end position="2164"/>
    </location>
</feature>
<feature type="compositionally biased region" description="Polar residues" evidence="7">
    <location>
        <begin position="1677"/>
        <end position="1686"/>
    </location>
</feature>
<dbReference type="GO" id="GO:0055127">
    <property type="term" value="P:vibrational conductance of sound to the inner ear"/>
    <property type="evidence" value="ECO:0007669"/>
    <property type="project" value="Ensembl"/>
</dbReference>
<reference evidence="11" key="3">
    <citation type="submission" date="2025-09" db="UniProtKB">
        <authorList>
            <consortium name="Ensembl"/>
        </authorList>
    </citation>
    <scope>IDENTIFICATION</scope>
</reference>
<evidence type="ECO:0000256" key="1">
    <source>
        <dbReference type="ARBA" id="ARBA00004613"/>
    </source>
</evidence>
<accession>A0A672TT31</accession>
<dbReference type="PANTHER" id="PTHR11339:SF228">
    <property type="entry name" value="OTOGELIN"/>
    <property type="match status" value="1"/>
</dbReference>
<dbReference type="InterPro" id="IPR058755">
    <property type="entry name" value="Fn1-VW_OTOGL"/>
</dbReference>
<feature type="domain" description="VWFD" evidence="10">
    <location>
        <begin position="66"/>
        <end position="238"/>
    </location>
</feature>
<feature type="chain" id="PRO_5025478090" evidence="8">
    <location>
        <begin position="22"/>
        <end position="2787"/>
    </location>
</feature>
<dbReference type="GO" id="GO:0005615">
    <property type="term" value="C:extracellular space"/>
    <property type="evidence" value="ECO:0007669"/>
    <property type="project" value="TreeGrafter"/>
</dbReference>
<feature type="compositionally biased region" description="Polar residues" evidence="7">
    <location>
        <begin position="1621"/>
        <end position="1636"/>
    </location>
</feature>
<dbReference type="Pfam" id="PF00094">
    <property type="entry name" value="VWD"/>
    <property type="match status" value="4"/>
</dbReference>
<dbReference type="InterPro" id="IPR006207">
    <property type="entry name" value="Cys_knot_C"/>
</dbReference>
<feature type="domain" description="VWFD" evidence="10">
    <location>
        <begin position="882"/>
        <end position="1051"/>
    </location>
</feature>
<name>A0A672TT31_STRHB</name>
<evidence type="ECO:0000256" key="8">
    <source>
        <dbReference type="SAM" id="SignalP"/>
    </source>
</evidence>
<dbReference type="GeneTree" id="ENSGT00940000157490"/>
<evidence type="ECO:0000256" key="2">
    <source>
        <dbReference type="ARBA" id="ARBA00022525"/>
    </source>
</evidence>
<dbReference type="GO" id="GO:0060122">
    <property type="term" value="P:inner ear receptor cell stereocilium organization"/>
    <property type="evidence" value="ECO:0007669"/>
    <property type="project" value="Ensembl"/>
</dbReference>
<keyword evidence="2" id="KW-0964">Secreted</keyword>
<evidence type="ECO:0000256" key="3">
    <source>
        <dbReference type="ARBA" id="ARBA00023157"/>
    </source>
</evidence>
<dbReference type="PROSITE" id="PS51233">
    <property type="entry name" value="VWFD"/>
    <property type="match status" value="4"/>
</dbReference>
<dbReference type="GO" id="GO:0046373">
    <property type="term" value="P:L-arabinose metabolic process"/>
    <property type="evidence" value="ECO:0007669"/>
    <property type="project" value="InterPro"/>
</dbReference>
<dbReference type="Pfam" id="PF25960">
    <property type="entry name" value="Fn1-VW_OTOGL"/>
    <property type="match status" value="1"/>
</dbReference>
<sequence>VFLEVMLLLYVSCSWRPVGFSWTLKYSLTCFNGGECVYRELCNCSRFNATGPRCQTVYNTGAERDHICRTWGQYNFETFDGLYYYFSGKSTYVLVRHTELDEQSFSIQVNNDPECHSSYSCKRSISLFFSGDEQIKMSSEVTYKGFGVQLPSIIGNLHIQKLAGYFLVRHQNGFTLAWDGTSAAYIKMAPEYLGKTHGLCGNNNAILQDDLETSYGKLTDDVTEFVESWQENPPQGSPNWDKSLLNEPPCLRQSHESLQRAYALCNILLHPPFEPCHEYVSPLPFMASCTNDLCMSAVDNATWCRALTEYARACAQAGKPLHGWRMHFQQCVITCAEPLTYNECVNCCPVSCHQKSQCINSELPCIDGCYCPDGLIYENELCVKPMDCPCDYHGSFLEMGSVVYEECNNCTQSFLHTSICYFCLSAECSVSGDTHFMTFDGRKYTFQATCQYILAKSRTSGAFTISLQNAPCGQNQDGSCIQSISLILKQDLKRQVTLTHSGDVLVYDQYKINLPYADELFEIRKLSSVFLQVKTHIGLQILYDREGLRLYLQVDGRWKDDTVGLCGTFNGNTEDDFLSPVGVTESTPELFGNAWKTSSACILVHDSSQMDPCDIHLQAASYAAEACSILTKGLFAPCYTYLSPVPYFEQCRRDTCKCGQVCFCSALAHYAHHCQRFGIVIDFRGSVPDCALSCEDTKEYSTCVSTCGRTCQALSMPETCSSDCVEGCACPPGMYLNSKTERCVQRNECPCYFQGVDYPPGENVMTSLGKWCEDWYVCQFFSPAHSCPVGQIYINCSNPQVDPELSRERTCENQLLNLTFSAHLACVSGCTSYLHGFCFFASQCNSCNHFPVVTVDITIIGHTFFSICQHGSFQCTFHPCPSMCTAYGDRHYRTFDGLTFDFIGTCKVYLVKGTSSTNFSVIIENINCFNTGMICRKNLFINVGKSFLIFDDESGNPSLSSYIDEVQKMQVWKAGFFTVVHFPDEYVTILWDQRTAVHVQMGHQWQGELSGLCGNFDLKTVNEFKTPDNFELTNSQEFGNSWTAVECVDSSDIQNPCSLNPLREPFAKKECGILLSEAFEACHPVIDVTWFYSNCLTDTCGCNQGGDCECFCTSVSAYAHQCCQHGVAVDWRSPRVCPYDCEYFNKALGKGPYKLVSYLAGEFVMAVELVDGGVFPLREEDIVPGHAVSFMLTSGLYKPKAHDSNLISFETAERPNYFLQLVSNNTLVLSKWKKTEEFHNRSTFVVHKNTWLSGYSSFESFAKPGYFIHISASSVELLKYHHSEEFRLSTLFKLVDVKFKFLSYSACEWHYDTCTSPCFRTCRDPLGKNCQAVPKVEGCIPDCPLNMLLDEITQRCVYFEDCMFEKLYVLCMTLSFLSSPVDISPLSLSTVTSETSTKIQPISSGSTELLRATEPQTVTATNAATTSTESETKTIATFIFTRPPLILSTAEMPVKTKKMEIPEIATRTLPTKEAQVKPEGLKTLKPSTFESITEKTTAYLLQFSTSPPLGTPSYAPPVNLTETSGETKISIGQSFPAATNITVTFSPVITTSLKPASSATTKAATALTEQSMKTTLSPTSIPPISLGKVTTQSATEMVLHLTATAEIPFTATLGPKITTLQTQERASETTSLSFTTHTRETPKTKFHVEHMSSSYLPPYSLHPSSTTEKSLTLSTKRPSVSTTHASPASGELKKTFKTVSTTKYPSYTVLNTTEFLTTLYAKYPVVAETIKVTPLSVEGTSKITSASELVAKSTLLSGKTSTEHKSTPLSSTVKTSTSAYSGSVTTSAVKTSVSSKETATAPFKATELAQRASVTGSPLTLSATETTLLTTQPDTSQVGRITSISARKPSAFPFSPSSSLISLNISLPSLPSYGKEASLTALSPMHTSCETTSLYSRRTLTKSTLPTEKTSPVLNFSVLSTITEQSSPITTPITENECIKHICLDGQLIQVNKSQNCPYNATQPSCGVLGFATQMNGDKCCPKWECACRCTIFSDLSIVTYDGNHLGLFKEASYVVSQTRDETITIHVLDCRLRNSNSTSLCLAMLNLTYVSNQIIINRLSRKITVNSRFAWPTVRKYGYKVEDSGFKYAVETPTKIRIQWFHNTGVMIIEFNSTREPRALGLCGICDRSLENDLMLPNRTVLSKSDAPTTFIDSWQVPDTLKYVGEDRHQETNCSVMDCSECLRMVLNQTFSSCHPYVPPELFCDIWVQDTEYIRNPCISLAAYVAMCNKFNICIEWRSSDYCPFPCSENFTYRACIAACEVPDSCQNNEVVSLDSDSCSVLTEGCICAGGTILHRAHTAVCIPEEKCACTDSSGAPHAVGEIWRTSLSGCCMQKCVDSETIVPVEYDCSDIHNLHCQRFAEVALLVSGDQTCCPQQICICNQSLCEPSIPECNGLEKLVTYYSEESCCPNYVCECDPAKCEPVEQMPRCQDDQMLIAARVESTCCISYICACGACSDQIPKCQEGEVLIVDDNTTERCCPTYHCICEIYRCPEFKCMLGMSLVEVWSPEKCCPFRTCGKKLQIDDQFQNSTENICNCIKYKCVRDKVCLSNERGVLLPGQTIVEHGTDGICHISYCTNMIDPSTKYYRINQSSIDCAVKCKANQVYQPPKDLSTCCGSCKNLSCLHTFSNGTVSNFKPGTVWISNCIRYECINTAIGPVLVSSSVGCPPFNETECAKVGGYVVPFLEGCCKTCKEDGKFCKKVTVRMTIRKNDCRSNTPVNIVSCDGKCPSASIYNYNINTYARFCKCCRELGLQRRTVQLYCTSNSTWVSYSIQEPTDCSCQWS</sequence>
<dbReference type="Pfam" id="PF01826">
    <property type="entry name" value="TIL"/>
    <property type="match status" value="1"/>
</dbReference>
<dbReference type="GO" id="GO:0005829">
    <property type="term" value="C:cytosol"/>
    <property type="evidence" value="ECO:0007669"/>
    <property type="project" value="Ensembl"/>
</dbReference>
<feature type="compositionally biased region" description="Low complexity" evidence="7">
    <location>
        <begin position="1657"/>
        <end position="1676"/>
    </location>
</feature>
<evidence type="ECO:0000259" key="10">
    <source>
        <dbReference type="PROSITE" id="PS51233"/>
    </source>
</evidence>
<dbReference type="SMART" id="SM00216">
    <property type="entry name" value="VWD"/>
    <property type="match status" value="4"/>
</dbReference>
<evidence type="ECO:0000313" key="11">
    <source>
        <dbReference type="Ensembl" id="ENSSHBP00005004626.1"/>
    </source>
</evidence>
<dbReference type="InterPro" id="IPR036084">
    <property type="entry name" value="Ser_inhib-like_sf"/>
</dbReference>
<feature type="domain" description="CTCK" evidence="9">
    <location>
        <begin position="2702"/>
        <end position="2787"/>
    </location>
</feature>
<feature type="signal peptide" evidence="8">
    <location>
        <begin position="1"/>
        <end position="21"/>
    </location>
</feature>
<dbReference type="InterPro" id="IPR014853">
    <property type="entry name" value="VWF/SSPO/ZAN-like_Cys-rich_dom"/>
</dbReference>
<dbReference type="SMART" id="SM00041">
    <property type="entry name" value="CT"/>
    <property type="match status" value="1"/>
</dbReference>
<dbReference type="Pfam" id="PF08742">
    <property type="entry name" value="C8"/>
    <property type="match status" value="4"/>
</dbReference>
<dbReference type="Proteomes" id="UP000472266">
    <property type="component" value="Chromosome 5"/>
</dbReference>
<evidence type="ECO:0000259" key="9">
    <source>
        <dbReference type="PROSITE" id="PS01225"/>
    </source>
</evidence>
<dbReference type="GO" id="GO:0046556">
    <property type="term" value="F:alpha-L-arabinofuranosidase activity"/>
    <property type="evidence" value="ECO:0007669"/>
    <property type="project" value="InterPro"/>
</dbReference>
<evidence type="ECO:0000256" key="5">
    <source>
        <dbReference type="ARBA" id="ARBA00061260"/>
    </source>
</evidence>
<protein>
    <submittedName>
        <fullName evidence="11">Otogelin</fullName>
    </submittedName>
</protein>
<keyword evidence="3 6" id="KW-1015">Disulfide bond</keyword>
<feature type="disulfide bond" evidence="6">
    <location>
        <begin position="2716"/>
        <end position="2765"/>
    </location>
</feature>
<feature type="region of interest" description="Disordered" evidence="7">
    <location>
        <begin position="1621"/>
        <end position="1645"/>
    </location>
</feature>
<keyword evidence="4" id="KW-0325">Glycoprotein</keyword>
<dbReference type="Gene3D" id="2.80.10.50">
    <property type="match status" value="1"/>
</dbReference>
<dbReference type="InterPro" id="IPR058754">
    <property type="entry name" value="OTOGL-like_N"/>
</dbReference>
<dbReference type="SMART" id="SM00832">
    <property type="entry name" value="C8"/>
    <property type="match status" value="4"/>
</dbReference>
<dbReference type="SUPFAM" id="SSF57567">
    <property type="entry name" value="Serine protease inhibitors"/>
    <property type="match status" value="3"/>
</dbReference>
<dbReference type="GO" id="GO:0008344">
    <property type="term" value="P:adult locomotory behavior"/>
    <property type="evidence" value="ECO:0007669"/>
    <property type="project" value="Ensembl"/>
</dbReference>
<dbReference type="Gene3D" id="2.10.25.10">
    <property type="entry name" value="Laminin"/>
    <property type="match status" value="3"/>
</dbReference>
<dbReference type="InterPro" id="IPR002919">
    <property type="entry name" value="TIL_dom"/>
</dbReference>
<dbReference type="InterPro" id="IPR050780">
    <property type="entry name" value="Mucin_vWF_Thrombospondin_sf"/>
</dbReference>
<keyword evidence="12" id="KW-1185">Reference proteome</keyword>
<dbReference type="GO" id="GO:0031012">
    <property type="term" value="C:extracellular matrix"/>
    <property type="evidence" value="ECO:0007669"/>
    <property type="project" value="Ensembl"/>
</dbReference>
<comment type="subcellular location">
    <subcellularLocation>
        <location evidence="1">Secreted</location>
    </subcellularLocation>
</comment>
<dbReference type="SUPFAM" id="SSF110221">
    <property type="entry name" value="AbfB domain"/>
    <property type="match status" value="1"/>
</dbReference>
<evidence type="ECO:0000256" key="4">
    <source>
        <dbReference type="ARBA" id="ARBA00023180"/>
    </source>
</evidence>
<feature type="region of interest" description="Disordered" evidence="7">
    <location>
        <begin position="1657"/>
        <end position="1689"/>
    </location>
</feature>
<dbReference type="OMA" id="YREPPGK"/>
<dbReference type="GO" id="GO:0008104">
    <property type="term" value="P:intracellular protein localization"/>
    <property type="evidence" value="ECO:0007669"/>
    <property type="project" value="Ensembl"/>
</dbReference>
<dbReference type="InterPro" id="IPR036195">
    <property type="entry name" value="AbfB_ABD_sf"/>
</dbReference>
<dbReference type="InterPro" id="IPR058753">
    <property type="entry name" value="TIL_OTOGL_Mucin"/>
</dbReference>
<dbReference type="InterPro" id="IPR007934">
    <property type="entry name" value="AbfB_ABD"/>
</dbReference>
<dbReference type="GO" id="GO:0005198">
    <property type="term" value="F:structural molecule activity"/>
    <property type="evidence" value="ECO:0007669"/>
    <property type="project" value="Ensembl"/>
</dbReference>
<proteinExistence type="inferred from homology"/>
<dbReference type="PROSITE" id="PS01225">
    <property type="entry name" value="CTCK_2"/>
    <property type="match status" value="1"/>
</dbReference>
<reference evidence="11 12" key="1">
    <citation type="submission" date="2019-11" db="EMBL/GenBank/DDBJ databases">
        <title>Strigops habroptila (kakapo) genome, bStrHab1, primary haplotype, v2.</title>
        <authorList>
            <person name="Jarvis E.D."/>
            <person name="Howard J."/>
            <person name="Rhie A."/>
            <person name="Phillippy A."/>
            <person name="Korlach J."/>
            <person name="Digby A."/>
            <person name="Iorns D."/>
            <person name="Eason D."/>
            <person name="Robertson B."/>
            <person name="Raemaekers T."/>
            <person name="Howe K."/>
            <person name="Lewin H."/>
            <person name="Damas J."/>
            <person name="Hastie A."/>
            <person name="Tracey A."/>
            <person name="Chow W."/>
            <person name="Fedrigo O."/>
        </authorList>
    </citation>
    <scope>NUCLEOTIDE SEQUENCE [LARGE SCALE GENOMIC DNA]</scope>
</reference>
<feature type="domain" description="VWFD" evidence="10">
    <location>
        <begin position="426"/>
        <end position="602"/>
    </location>
</feature>
<dbReference type="FunFam" id="2.10.25.10:FF:000055">
    <property type="entry name" value="alpha-tectorin isoform X1"/>
    <property type="match status" value="1"/>
</dbReference>